<dbReference type="EMBL" id="JGDS01000046">
    <property type="protein sequence ID" value="EXZ73884.1"/>
    <property type="molecule type" value="Genomic_DNA"/>
</dbReference>
<evidence type="ECO:0000256" key="1">
    <source>
        <dbReference type="SAM" id="MobiDB-lite"/>
    </source>
</evidence>
<evidence type="ECO:0000313" key="2">
    <source>
        <dbReference type="EMBL" id="EXZ73884.1"/>
    </source>
</evidence>
<comment type="caution">
    <text evidence="2">The sequence shown here is derived from an EMBL/GenBank/DDBJ whole genome shotgun (WGS) entry which is preliminary data.</text>
</comment>
<evidence type="ECO:0000313" key="3">
    <source>
        <dbReference type="Proteomes" id="UP000020938"/>
    </source>
</evidence>
<sequence length="138" mass="16158">MKGTDHFKRTIQMYLEQRAEEDTLFAKKYRNPAKNIDECVTHILNHVQKSGCNGFTDGEIFGQAIHYYEENEIEVGKPMNCQVVVNHVVELTEEEKAEARQNAVRRYQEEELRKLQNRNRPSARKENHPQPSLFDLGL</sequence>
<gene>
    <name evidence="2" type="ORF">M123_1728</name>
</gene>
<dbReference type="GeneID" id="71570197"/>
<proteinExistence type="predicted"/>
<name>A0A016CR63_BACFG</name>
<accession>A0A016CR63</accession>
<organism evidence="2 3">
    <name type="scientific">Bacteroides fragilis str. 3976T8</name>
    <dbReference type="NCBI Taxonomy" id="1339314"/>
    <lineage>
        <taxon>Bacteria</taxon>
        <taxon>Pseudomonadati</taxon>
        <taxon>Bacteroidota</taxon>
        <taxon>Bacteroidia</taxon>
        <taxon>Bacteroidales</taxon>
        <taxon>Bacteroidaceae</taxon>
        <taxon>Bacteroides</taxon>
    </lineage>
</organism>
<dbReference type="InterPro" id="IPR025624">
    <property type="entry name" value="PcfK"/>
</dbReference>
<dbReference type="AlphaFoldDB" id="A0A016CR63"/>
<reference evidence="2 3" key="1">
    <citation type="submission" date="2014-02" db="EMBL/GenBank/DDBJ databases">
        <authorList>
            <person name="Sears C."/>
            <person name="Carroll K."/>
            <person name="Sack B.R."/>
            <person name="Qadri F."/>
            <person name="Myers L.L."/>
            <person name="Chung G.-T."/>
            <person name="Escheverria P."/>
            <person name="Fraser C.M."/>
            <person name="Sadzewicz L."/>
            <person name="Shefchek K.A."/>
            <person name="Tallon L."/>
            <person name="Das S.P."/>
            <person name="Daugherty S."/>
            <person name="Mongodin E.F."/>
        </authorList>
    </citation>
    <scope>NUCLEOTIDE SEQUENCE [LARGE SCALE GENOMIC DNA]</scope>
    <source>
        <strain evidence="2 3">3976T8</strain>
    </source>
</reference>
<dbReference type="PATRIC" id="fig|1339314.3.peg.1940"/>
<dbReference type="RefSeq" id="WP_007487599.1">
    <property type="nucleotide sequence ID" value="NZ_JGDS01000046.1"/>
</dbReference>
<dbReference type="Proteomes" id="UP000020938">
    <property type="component" value="Unassembled WGS sequence"/>
</dbReference>
<protein>
    <submittedName>
        <fullName evidence="2">PcfK-like family protein</fullName>
    </submittedName>
</protein>
<dbReference type="Pfam" id="PF14058">
    <property type="entry name" value="PcfK"/>
    <property type="match status" value="1"/>
</dbReference>
<feature type="region of interest" description="Disordered" evidence="1">
    <location>
        <begin position="111"/>
        <end position="138"/>
    </location>
</feature>